<sequence length="91" mass="10636">MLRERPIRHPAAGYRSIWNVRERIPMSFPAATRHSVEIRSLYVLRNLPLGPRMEEVHSQLDSARSSHRMPQTAFESLLRMFISLHRPTFAA</sequence>
<evidence type="ECO:0000313" key="1">
    <source>
        <dbReference type="EMBL" id="KZV87836.1"/>
    </source>
</evidence>
<keyword evidence="2" id="KW-1185">Reference proteome</keyword>
<evidence type="ECO:0000313" key="2">
    <source>
        <dbReference type="Proteomes" id="UP000077266"/>
    </source>
</evidence>
<gene>
    <name evidence="1" type="ORF">EXIGLDRAFT_193923</name>
</gene>
<protein>
    <submittedName>
        <fullName evidence="1">Uncharacterized protein</fullName>
    </submittedName>
</protein>
<name>A0A165EW94_EXIGL</name>
<dbReference type="InParanoid" id="A0A165EW94"/>
<dbReference type="Proteomes" id="UP000077266">
    <property type="component" value="Unassembled WGS sequence"/>
</dbReference>
<dbReference type="AlphaFoldDB" id="A0A165EW94"/>
<organism evidence="1 2">
    <name type="scientific">Exidia glandulosa HHB12029</name>
    <dbReference type="NCBI Taxonomy" id="1314781"/>
    <lineage>
        <taxon>Eukaryota</taxon>
        <taxon>Fungi</taxon>
        <taxon>Dikarya</taxon>
        <taxon>Basidiomycota</taxon>
        <taxon>Agaricomycotina</taxon>
        <taxon>Agaricomycetes</taxon>
        <taxon>Auriculariales</taxon>
        <taxon>Exidiaceae</taxon>
        <taxon>Exidia</taxon>
    </lineage>
</organism>
<reference evidence="1 2" key="1">
    <citation type="journal article" date="2016" name="Mol. Biol. Evol.">
        <title>Comparative Genomics of Early-Diverging Mushroom-Forming Fungi Provides Insights into the Origins of Lignocellulose Decay Capabilities.</title>
        <authorList>
            <person name="Nagy L.G."/>
            <person name="Riley R."/>
            <person name="Tritt A."/>
            <person name="Adam C."/>
            <person name="Daum C."/>
            <person name="Floudas D."/>
            <person name="Sun H."/>
            <person name="Yadav J.S."/>
            <person name="Pangilinan J."/>
            <person name="Larsson K.H."/>
            <person name="Matsuura K."/>
            <person name="Barry K."/>
            <person name="Labutti K."/>
            <person name="Kuo R."/>
            <person name="Ohm R.A."/>
            <person name="Bhattacharya S.S."/>
            <person name="Shirouzu T."/>
            <person name="Yoshinaga Y."/>
            <person name="Martin F.M."/>
            <person name="Grigoriev I.V."/>
            <person name="Hibbett D.S."/>
        </authorList>
    </citation>
    <scope>NUCLEOTIDE SEQUENCE [LARGE SCALE GENOMIC DNA]</scope>
    <source>
        <strain evidence="1 2">HHB12029</strain>
    </source>
</reference>
<dbReference type="EMBL" id="KV426114">
    <property type="protein sequence ID" value="KZV87836.1"/>
    <property type="molecule type" value="Genomic_DNA"/>
</dbReference>
<accession>A0A165EW94</accession>
<proteinExistence type="predicted"/>